<evidence type="ECO:0000256" key="2">
    <source>
        <dbReference type="ARBA" id="ARBA00013064"/>
    </source>
</evidence>
<evidence type="ECO:0000259" key="7">
    <source>
        <dbReference type="PROSITE" id="PS50056"/>
    </source>
</evidence>
<dbReference type="InterPro" id="IPR029021">
    <property type="entry name" value="Prot-tyrosine_phosphatase-like"/>
</dbReference>
<comment type="similarity">
    <text evidence="1">Belongs to the protein-tyrosine phosphatase family. Non-receptor class dual specificity subfamily.</text>
</comment>
<dbReference type="Gene3D" id="3.90.190.10">
    <property type="entry name" value="Protein tyrosine phosphatase superfamily"/>
    <property type="match status" value="1"/>
</dbReference>
<dbReference type="PANTHER" id="PTHR10159:SF511">
    <property type="entry name" value="DUAL SPECIFICITY PROTEIN PHOSPHATASE 1"/>
    <property type="match status" value="1"/>
</dbReference>
<evidence type="ECO:0000259" key="6">
    <source>
        <dbReference type="PROSITE" id="PS50054"/>
    </source>
</evidence>
<feature type="domain" description="Tyrosine-protein phosphatase" evidence="6">
    <location>
        <begin position="5"/>
        <end position="155"/>
    </location>
</feature>
<evidence type="ECO:0000256" key="5">
    <source>
        <dbReference type="SAM" id="MobiDB-lite"/>
    </source>
</evidence>
<dbReference type="FunFam" id="3.90.190.10:FF:000321">
    <property type="entry name" value="Dual specificity protein phosphatase"/>
    <property type="match status" value="1"/>
</dbReference>
<keyword evidence="3" id="KW-0378">Hydrolase</keyword>
<keyword evidence="4" id="KW-0904">Protein phosphatase</keyword>
<feature type="compositionally biased region" description="Polar residues" evidence="5">
    <location>
        <begin position="217"/>
        <end position="235"/>
    </location>
</feature>
<keyword evidence="9" id="KW-1185">Reference proteome</keyword>
<protein>
    <recommendedName>
        <fullName evidence="2">protein-tyrosine-phosphatase</fullName>
        <ecNumber evidence="2">3.1.3.48</ecNumber>
    </recommendedName>
</protein>
<dbReference type="GO" id="GO:0043409">
    <property type="term" value="P:negative regulation of MAPK cascade"/>
    <property type="evidence" value="ECO:0007669"/>
    <property type="project" value="TreeGrafter"/>
</dbReference>
<dbReference type="CDD" id="cd14498">
    <property type="entry name" value="DSP"/>
    <property type="match status" value="1"/>
</dbReference>
<accession>A0A976IJV1</accession>
<dbReference type="InterPro" id="IPR000340">
    <property type="entry name" value="Dual-sp_phosphatase_cat-dom"/>
</dbReference>
<dbReference type="EMBL" id="SHOA02000001">
    <property type="protein sequence ID" value="TDH73146.1"/>
    <property type="molecule type" value="Genomic_DNA"/>
</dbReference>
<dbReference type="PROSITE" id="PS00383">
    <property type="entry name" value="TYR_PHOSPHATASE_1"/>
    <property type="match status" value="1"/>
</dbReference>
<reference evidence="8 9" key="1">
    <citation type="journal article" date="2021" name="Genome Biol.">
        <title>AFLAP: assembly-free linkage analysis pipeline using k-mers from genome sequencing data.</title>
        <authorList>
            <person name="Fletcher K."/>
            <person name="Zhang L."/>
            <person name="Gil J."/>
            <person name="Han R."/>
            <person name="Cavanaugh K."/>
            <person name="Michelmore R."/>
        </authorList>
    </citation>
    <scope>NUCLEOTIDE SEQUENCE [LARGE SCALE GENOMIC DNA]</scope>
    <source>
        <strain evidence="8 9">SF5</strain>
    </source>
</reference>
<feature type="compositionally biased region" description="Basic and acidic residues" evidence="5">
    <location>
        <begin position="239"/>
        <end position="251"/>
    </location>
</feature>
<sequence>MVDAEPSQILDHVFLGNRAHARDRKILQRLRITHILNVTPPKKMDSVAGVPNFFEKDAIFTYRRCSIFDNKAEDISGVLEGCIAFIGQAKYYGRILVHCNKGVSRSSSMVIAYLMKLHSMTFEHALAFVVERRPMANPNENFRQQLQEYGRHLQRKVPKSKETRSARGPAGPQLPSSTTFEKKALNIGPHLPPGFTKEADSDNCGDGSDGIDGSDGQPNNAVDKTVSESQLSSQIKRIRTNEGERPSKKKK</sequence>
<dbReference type="InterPro" id="IPR020422">
    <property type="entry name" value="TYR_PHOSPHATASE_DUAL_dom"/>
</dbReference>
<evidence type="ECO:0000256" key="1">
    <source>
        <dbReference type="ARBA" id="ARBA00008601"/>
    </source>
</evidence>
<evidence type="ECO:0000256" key="3">
    <source>
        <dbReference type="ARBA" id="ARBA00022801"/>
    </source>
</evidence>
<dbReference type="InterPro" id="IPR000387">
    <property type="entry name" value="Tyr_Pase_dom"/>
</dbReference>
<comment type="caution">
    <text evidence="8">The sequence shown here is derived from an EMBL/GenBank/DDBJ whole genome shotgun (WGS) entry which is preliminary data.</text>
</comment>
<organism evidence="8 9">
    <name type="scientific">Bremia lactucae</name>
    <name type="common">Lettuce downy mildew</name>
    <dbReference type="NCBI Taxonomy" id="4779"/>
    <lineage>
        <taxon>Eukaryota</taxon>
        <taxon>Sar</taxon>
        <taxon>Stramenopiles</taxon>
        <taxon>Oomycota</taxon>
        <taxon>Peronosporomycetes</taxon>
        <taxon>Peronosporales</taxon>
        <taxon>Peronosporaceae</taxon>
        <taxon>Bremia</taxon>
    </lineage>
</organism>
<dbReference type="PANTHER" id="PTHR10159">
    <property type="entry name" value="DUAL SPECIFICITY PROTEIN PHOSPHATASE"/>
    <property type="match status" value="1"/>
</dbReference>
<feature type="region of interest" description="Disordered" evidence="5">
    <location>
        <begin position="153"/>
        <end position="251"/>
    </location>
</feature>
<dbReference type="Proteomes" id="UP000294530">
    <property type="component" value="Unassembled WGS sequence"/>
</dbReference>
<dbReference type="GO" id="GO:0008330">
    <property type="term" value="F:protein tyrosine/threonine phosphatase activity"/>
    <property type="evidence" value="ECO:0007669"/>
    <property type="project" value="TreeGrafter"/>
</dbReference>
<proteinExistence type="inferred from homology"/>
<dbReference type="SMART" id="SM00195">
    <property type="entry name" value="DSPc"/>
    <property type="match status" value="1"/>
</dbReference>
<dbReference type="AlphaFoldDB" id="A0A976IJV1"/>
<dbReference type="KEGG" id="blac:94350806"/>
<dbReference type="PROSITE" id="PS50056">
    <property type="entry name" value="TYR_PHOSPHATASE_2"/>
    <property type="match status" value="1"/>
</dbReference>
<evidence type="ECO:0000313" key="8">
    <source>
        <dbReference type="EMBL" id="TDH73146.1"/>
    </source>
</evidence>
<dbReference type="OrthoDB" id="10252009at2759"/>
<dbReference type="GO" id="GO:0033550">
    <property type="term" value="F:MAP kinase tyrosine phosphatase activity"/>
    <property type="evidence" value="ECO:0007669"/>
    <property type="project" value="TreeGrafter"/>
</dbReference>
<evidence type="ECO:0000313" key="9">
    <source>
        <dbReference type="Proteomes" id="UP000294530"/>
    </source>
</evidence>
<dbReference type="GO" id="GO:0005737">
    <property type="term" value="C:cytoplasm"/>
    <property type="evidence" value="ECO:0007669"/>
    <property type="project" value="TreeGrafter"/>
</dbReference>
<dbReference type="PROSITE" id="PS50054">
    <property type="entry name" value="TYR_PHOSPHATASE_DUAL"/>
    <property type="match status" value="1"/>
</dbReference>
<name>A0A976IJV1_BRELC</name>
<gene>
    <name evidence="8" type="ORF">CCR75_007071</name>
</gene>
<dbReference type="RefSeq" id="XP_067822645.1">
    <property type="nucleotide sequence ID" value="XM_067965135.1"/>
</dbReference>
<dbReference type="Pfam" id="PF00782">
    <property type="entry name" value="DSPc"/>
    <property type="match status" value="1"/>
</dbReference>
<dbReference type="SUPFAM" id="SSF52799">
    <property type="entry name" value="(Phosphotyrosine protein) phosphatases II"/>
    <property type="match status" value="1"/>
</dbReference>
<dbReference type="EC" id="3.1.3.48" evidence="2"/>
<dbReference type="GeneID" id="94350806"/>
<feature type="domain" description="Tyrosine specific protein phosphatases" evidence="7">
    <location>
        <begin position="87"/>
        <end position="134"/>
    </location>
</feature>
<evidence type="ECO:0000256" key="4">
    <source>
        <dbReference type="ARBA" id="ARBA00022912"/>
    </source>
</evidence>
<dbReference type="GO" id="GO:0017017">
    <property type="term" value="F:MAP kinase tyrosine/serine/threonine phosphatase activity"/>
    <property type="evidence" value="ECO:0007669"/>
    <property type="project" value="TreeGrafter"/>
</dbReference>
<dbReference type="InterPro" id="IPR016130">
    <property type="entry name" value="Tyr_Pase_AS"/>
</dbReference>